<proteinExistence type="predicted"/>
<name>A0ABQ4G0V0_9ACTN</name>
<comment type="caution">
    <text evidence="1">The sequence shown here is derived from an EMBL/GenBank/DDBJ whole genome shotgun (WGS) entry which is preliminary data.</text>
</comment>
<reference evidence="1 2" key="1">
    <citation type="submission" date="2021-01" db="EMBL/GenBank/DDBJ databases">
        <title>Whole genome shotgun sequence of Microbispora corallina NBRC 16416.</title>
        <authorList>
            <person name="Komaki H."/>
            <person name="Tamura T."/>
        </authorList>
    </citation>
    <scope>NUCLEOTIDE SEQUENCE [LARGE SCALE GENOMIC DNA]</scope>
    <source>
        <strain evidence="1 2">NBRC 16416</strain>
    </source>
</reference>
<protein>
    <submittedName>
        <fullName evidence="1">Uncharacterized protein</fullName>
    </submittedName>
</protein>
<keyword evidence="2" id="KW-1185">Reference proteome</keyword>
<evidence type="ECO:0000313" key="1">
    <source>
        <dbReference type="EMBL" id="GIH40699.1"/>
    </source>
</evidence>
<evidence type="ECO:0000313" key="2">
    <source>
        <dbReference type="Proteomes" id="UP000603904"/>
    </source>
</evidence>
<sequence length="131" mass="13820">MTTRKVPSATATIAIQFLRGTRSGVGTGAGTDSTCVMGIAPLLSGLGIAFLTAVSRARAADASATDVRFEFRARSTRIPKNRGRALFFQGGSGVAAGARAFVSEKYGYALYRPALQWGALGVVRKCARREF</sequence>
<dbReference type="Proteomes" id="UP000603904">
    <property type="component" value="Unassembled WGS sequence"/>
</dbReference>
<gene>
    <name evidence="1" type="ORF">Mco01_36990</name>
</gene>
<accession>A0ABQ4G0V0</accession>
<organism evidence="1 2">
    <name type="scientific">Microbispora corallina</name>
    <dbReference type="NCBI Taxonomy" id="83302"/>
    <lineage>
        <taxon>Bacteria</taxon>
        <taxon>Bacillati</taxon>
        <taxon>Actinomycetota</taxon>
        <taxon>Actinomycetes</taxon>
        <taxon>Streptosporangiales</taxon>
        <taxon>Streptosporangiaceae</taxon>
        <taxon>Microbispora</taxon>
    </lineage>
</organism>
<dbReference type="EMBL" id="BOOC01000015">
    <property type="protein sequence ID" value="GIH40699.1"/>
    <property type="molecule type" value="Genomic_DNA"/>
</dbReference>